<evidence type="ECO:0000313" key="2">
    <source>
        <dbReference type="EMBL" id="SKA37901.1"/>
    </source>
</evidence>
<dbReference type="PANTHER" id="PTHR36973:SF4">
    <property type="entry name" value="NODULATION PROTEIN"/>
    <property type="match status" value="1"/>
</dbReference>
<dbReference type="Gene3D" id="3.40.50.150">
    <property type="entry name" value="Vaccinia Virus protein VP39"/>
    <property type="match status" value="1"/>
</dbReference>
<keyword evidence="2" id="KW-0489">Methyltransferase</keyword>
<keyword evidence="3" id="KW-1185">Reference proteome</keyword>
<dbReference type="GO" id="GO:0032259">
    <property type="term" value="P:methylation"/>
    <property type="evidence" value="ECO:0007669"/>
    <property type="project" value="UniProtKB-KW"/>
</dbReference>
<protein>
    <submittedName>
        <fullName evidence="2">Methyltransferase, FkbM family</fullName>
    </submittedName>
</protein>
<evidence type="ECO:0000259" key="1">
    <source>
        <dbReference type="Pfam" id="PF05050"/>
    </source>
</evidence>
<dbReference type="EMBL" id="FUWJ01000015">
    <property type="protein sequence ID" value="SKA37901.1"/>
    <property type="molecule type" value="Genomic_DNA"/>
</dbReference>
<accession>A0A1T4TC47</accession>
<dbReference type="STRING" id="225324.SAMN02745126_05976"/>
<dbReference type="Pfam" id="PF05050">
    <property type="entry name" value="Methyltransf_21"/>
    <property type="match status" value="1"/>
</dbReference>
<dbReference type="Proteomes" id="UP000190092">
    <property type="component" value="Unassembled WGS sequence"/>
</dbReference>
<organism evidence="2 3">
    <name type="scientific">Enhydrobacter aerosaccus</name>
    <dbReference type="NCBI Taxonomy" id="225324"/>
    <lineage>
        <taxon>Bacteria</taxon>
        <taxon>Pseudomonadati</taxon>
        <taxon>Pseudomonadota</taxon>
        <taxon>Alphaproteobacteria</taxon>
        <taxon>Hyphomicrobiales</taxon>
        <taxon>Enhydrobacter</taxon>
    </lineage>
</organism>
<dbReference type="InterPro" id="IPR053188">
    <property type="entry name" value="FkbM_Methyltransferase"/>
</dbReference>
<dbReference type="RefSeq" id="WP_170921223.1">
    <property type="nucleotide sequence ID" value="NZ_FUWJ01000015.1"/>
</dbReference>
<dbReference type="SUPFAM" id="SSF53335">
    <property type="entry name" value="S-adenosyl-L-methionine-dependent methyltransferases"/>
    <property type="match status" value="1"/>
</dbReference>
<dbReference type="PANTHER" id="PTHR36973">
    <property type="entry name" value="SLL1456 PROTEIN-RELATED"/>
    <property type="match status" value="1"/>
</dbReference>
<sequence>MLKIVKDSVLKVSRSFGYDIVPLREMKERDFALHLGALLEQLKIDCVLDVGANVGQYHDFLRNKVLYEGPIVSFEPVSRHVALLRERAQADDDWHVEGYALGAKDGNLPINVMVSDQFSSFLQPDNSRVRDYDGLNVPQHVENVTVRTLDVVMPVLQERLGFERPYLKLDTQGFDIEVLQGAGDSLPLVRALQTEASVIGIYKGMPGYMDTIRYLNERGFDITGLYPVSRDSALRLVEFDCVMINRDAA</sequence>
<proteinExistence type="predicted"/>
<gene>
    <name evidence="2" type="ORF">SAMN02745126_05976</name>
</gene>
<dbReference type="NCBIfam" id="TIGR01444">
    <property type="entry name" value="fkbM_fam"/>
    <property type="match status" value="1"/>
</dbReference>
<dbReference type="GO" id="GO:0008171">
    <property type="term" value="F:O-methyltransferase activity"/>
    <property type="evidence" value="ECO:0007669"/>
    <property type="project" value="TreeGrafter"/>
</dbReference>
<dbReference type="AlphaFoldDB" id="A0A1T4TC47"/>
<dbReference type="InterPro" id="IPR006342">
    <property type="entry name" value="FkbM_mtfrase"/>
</dbReference>
<name>A0A1T4TC47_9HYPH</name>
<keyword evidence="2" id="KW-0808">Transferase</keyword>
<reference evidence="3" key="1">
    <citation type="submission" date="2017-02" db="EMBL/GenBank/DDBJ databases">
        <authorList>
            <person name="Varghese N."/>
            <person name="Submissions S."/>
        </authorList>
    </citation>
    <scope>NUCLEOTIDE SEQUENCE [LARGE SCALE GENOMIC DNA]</scope>
    <source>
        <strain evidence="3">ATCC 27094</strain>
    </source>
</reference>
<evidence type="ECO:0000313" key="3">
    <source>
        <dbReference type="Proteomes" id="UP000190092"/>
    </source>
</evidence>
<feature type="domain" description="Methyltransferase FkbM" evidence="1">
    <location>
        <begin position="49"/>
        <end position="221"/>
    </location>
</feature>
<dbReference type="InterPro" id="IPR029063">
    <property type="entry name" value="SAM-dependent_MTases_sf"/>
</dbReference>